<protein>
    <submittedName>
        <fullName evidence="1">Uncharacterized protein (AIM24 family)</fullName>
    </submittedName>
</protein>
<evidence type="ECO:0000313" key="1">
    <source>
        <dbReference type="EMBL" id="MDQ0359301.1"/>
    </source>
</evidence>
<dbReference type="Proteomes" id="UP001230220">
    <property type="component" value="Unassembled WGS sequence"/>
</dbReference>
<accession>A0ABU0DXY7</accession>
<organism evidence="1 2">
    <name type="scientific">Breznakia pachnodae</name>
    <dbReference type="NCBI Taxonomy" id="265178"/>
    <lineage>
        <taxon>Bacteria</taxon>
        <taxon>Bacillati</taxon>
        <taxon>Bacillota</taxon>
        <taxon>Erysipelotrichia</taxon>
        <taxon>Erysipelotrichales</taxon>
        <taxon>Erysipelotrichaceae</taxon>
        <taxon>Breznakia</taxon>
    </lineage>
</organism>
<dbReference type="EMBL" id="JAUSUR010000001">
    <property type="protein sequence ID" value="MDQ0359301.1"/>
    <property type="molecule type" value="Genomic_DNA"/>
</dbReference>
<dbReference type="InterPro" id="IPR016031">
    <property type="entry name" value="Trp_RNA-bd_attenuator-like_dom"/>
</dbReference>
<proteinExistence type="predicted"/>
<dbReference type="InterPro" id="IPR036983">
    <property type="entry name" value="AIM24_sf"/>
</dbReference>
<dbReference type="InterPro" id="IPR002838">
    <property type="entry name" value="AIM24"/>
</dbReference>
<dbReference type="Gene3D" id="3.60.160.10">
    <property type="entry name" value="Mitochondrial biogenesis AIM24"/>
    <property type="match status" value="1"/>
</dbReference>
<reference evidence="1 2" key="1">
    <citation type="submission" date="2023-07" db="EMBL/GenBank/DDBJ databases">
        <title>Genomic Encyclopedia of Type Strains, Phase IV (KMG-IV): sequencing the most valuable type-strain genomes for metagenomic binning, comparative biology and taxonomic classification.</title>
        <authorList>
            <person name="Goeker M."/>
        </authorList>
    </citation>
    <scope>NUCLEOTIDE SEQUENCE [LARGE SCALE GENOMIC DNA]</scope>
    <source>
        <strain evidence="1 2">DSM 16784</strain>
    </source>
</reference>
<dbReference type="RefSeq" id="WP_307404308.1">
    <property type="nucleotide sequence ID" value="NZ_JAUSUR010000001.1"/>
</dbReference>
<dbReference type="PANTHER" id="PTHR43657:SF1">
    <property type="entry name" value="ALTERED INHERITANCE OF MITOCHONDRIA PROTEIN 24, MITOCHONDRIAL"/>
    <property type="match status" value="1"/>
</dbReference>
<name>A0ABU0DXY7_9FIRM</name>
<dbReference type="SUPFAM" id="SSF51219">
    <property type="entry name" value="TRAP-like"/>
    <property type="match status" value="1"/>
</dbReference>
<dbReference type="PANTHER" id="PTHR43657">
    <property type="entry name" value="TRYPTOPHAN RNA-BINDING ATTENUATOR PROTEIN-LIKE PROTEIN"/>
    <property type="match status" value="1"/>
</dbReference>
<gene>
    <name evidence="1" type="ORF">J2S15_000032</name>
</gene>
<comment type="caution">
    <text evidence="1">The sequence shown here is derived from an EMBL/GenBank/DDBJ whole genome shotgun (WGS) entry which is preliminary data.</text>
</comment>
<dbReference type="Pfam" id="PF01987">
    <property type="entry name" value="AIM24"/>
    <property type="match status" value="1"/>
</dbReference>
<keyword evidence="2" id="KW-1185">Reference proteome</keyword>
<sequence length="224" mass="23508">MKYTIEGEPLSVVLCDLEAGEGMISENGGRSWVKGDITTETKGGGAGKMLGRMFSGESLFLSHYTANTASQVAFSASFPGSIRALELGAGESIVVQKRGFLAASAGVELSVFFQKKFGAGLFGGEGFIMQKITGPGVAFVEIDGYAKEYELADNEKLVCDTGVVALMDETCRMEIESVKGLKNKVLGGEGLFDTVVYGPGKVTVQTMTMNGLAATLAPFLPSAK</sequence>
<evidence type="ECO:0000313" key="2">
    <source>
        <dbReference type="Proteomes" id="UP001230220"/>
    </source>
</evidence>